<sequence>MTACSGNTIFHSTEANVSKLYIYFKPPFSTNYLKLQNLLITKPMTMQLINYLPILAVLSPALALPAPAVISTNPNTLTPMCIKQLDPKMCILNWNTNTMAVNNDLSNPNNLVAYARATVYSNTCTVIGAIRNGLIQDVFIDAQGWSQSLILQNIFDEKRGFKVPRWSFNGKAYTVDNCTCFDGRLLGEPKDTHVCECSFECA</sequence>
<proteinExistence type="predicted"/>
<dbReference type="EMBL" id="PQXJ01000690">
    <property type="protein sequence ID" value="TGO45163.1"/>
    <property type="molecule type" value="Genomic_DNA"/>
</dbReference>
<keyword evidence="3" id="KW-1185">Reference proteome</keyword>
<organism evidence="2 3">
    <name type="scientific">Botryotinia narcissicola</name>
    <dbReference type="NCBI Taxonomy" id="278944"/>
    <lineage>
        <taxon>Eukaryota</taxon>
        <taxon>Fungi</taxon>
        <taxon>Dikarya</taxon>
        <taxon>Ascomycota</taxon>
        <taxon>Pezizomycotina</taxon>
        <taxon>Leotiomycetes</taxon>
        <taxon>Helotiales</taxon>
        <taxon>Sclerotiniaceae</taxon>
        <taxon>Botryotinia</taxon>
    </lineage>
</organism>
<evidence type="ECO:0000313" key="2">
    <source>
        <dbReference type="EMBL" id="TGO45163.1"/>
    </source>
</evidence>
<protein>
    <submittedName>
        <fullName evidence="2">Uncharacterized protein</fullName>
    </submittedName>
</protein>
<accession>A0A4Z1HJE6</accession>
<feature type="transmembrane region" description="Helical" evidence="1">
    <location>
        <begin position="48"/>
        <end position="70"/>
    </location>
</feature>
<comment type="caution">
    <text evidence="2">The sequence shown here is derived from an EMBL/GenBank/DDBJ whole genome shotgun (WGS) entry which is preliminary data.</text>
</comment>
<gene>
    <name evidence="2" type="ORF">BOTNAR_0693g00050</name>
</gene>
<evidence type="ECO:0000313" key="3">
    <source>
        <dbReference type="Proteomes" id="UP000297452"/>
    </source>
</evidence>
<keyword evidence="1" id="KW-1133">Transmembrane helix</keyword>
<keyword evidence="1" id="KW-0812">Transmembrane</keyword>
<reference evidence="2 3" key="1">
    <citation type="submission" date="2017-12" db="EMBL/GenBank/DDBJ databases">
        <title>Comparative genomics of Botrytis spp.</title>
        <authorList>
            <person name="Valero-Jimenez C.A."/>
            <person name="Tapia P."/>
            <person name="Veloso J."/>
            <person name="Silva-Moreno E."/>
            <person name="Staats M."/>
            <person name="Valdes J.H."/>
            <person name="Van Kan J.A.L."/>
        </authorList>
    </citation>
    <scope>NUCLEOTIDE SEQUENCE [LARGE SCALE GENOMIC DNA]</scope>
    <source>
        <strain evidence="2 3">MUCL2120</strain>
    </source>
</reference>
<dbReference type="AlphaFoldDB" id="A0A4Z1HJE6"/>
<name>A0A4Z1HJE6_9HELO</name>
<dbReference type="Proteomes" id="UP000297452">
    <property type="component" value="Unassembled WGS sequence"/>
</dbReference>
<evidence type="ECO:0000256" key="1">
    <source>
        <dbReference type="SAM" id="Phobius"/>
    </source>
</evidence>
<keyword evidence="1" id="KW-0472">Membrane</keyword>
<dbReference type="OrthoDB" id="3505828at2759"/>